<evidence type="ECO:0000313" key="10">
    <source>
        <dbReference type="EMBL" id="RXK36538.1"/>
    </source>
</evidence>
<feature type="compositionally biased region" description="Low complexity" evidence="8">
    <location>
        <begin position="519"/>
        <end position="556"/>
    </location>
</feature>
<feature type="coiled-coil region" evidence="7">
    <location>
        <begin position="171"/>
        <end position="215"/>
    </location>
</feature>
<feature type="compositionally biased region" description="Basic and acidic residues" evidence="8">
    <location>
        <begin position="648"/>
        <end position="659"/>
    </location>
</feature>
<dbReference type="InterPro" id="IPR006964">
    <property type="entry name" value="NUDE_dom"/>
</dbReference>
<dbReference type="GO" id="GO:0051642">
    <property type="term" value="P:centrosome localization"/>
    <property type="evidence" value="ECO:0007669"/>
    <property type="project" value="TreeGrafter"/>
</dbReference>
<dbReference type="Gene3D" id="6.10.250.1080">
    <property type="match status" value="1"/>
</dbReference>
<dbReference type="GO" id="GO:0008017">
    <property type="term" value="F:microtubule binding"/>
    <property type="evidence" value="ECO:0007669"/>
    <property type="project" value="InterPro"/>
</dbReference>
<evidence type="ECO:0000256" key="1">
    <source>
        <dbReference type="ARBA" id="ARBA00004245"/>
    </source>
</evidence>
<keyword evidence="6" id="KW-0206">Cytoskeleton</keyword>
<dbReference type="EMBL" id="SDIL01000094">
    <property type="protein sequence ID" value="RXK36538.1"/>
    <property type="molecule type" value="Genomic_DNA"/>
</dbReference>
<dbReference type="GO" id="GO:0005871">
    <property type="term" value="C:kinesin complex"/>
    <property type="evidence" value="ECO:0007669"/>
    <property type="project" value="TreeGrafter"/>
</dbReference>
<evidence type="ECO:0000256" key="3">
    <source>
        <dbReference type="ARBA" id="ARBA00022490"/>
    </source>
</evidence>
<evidence type="ECO:0000259" key="9">
    <source>
        <dbReference type="Pfam" id="PF04880"/>
    </source>
</evidence>
<name>A0A4Q1BCH5_TREME</name>
<dbReference type="GO" id="GO:0007059">
    <property type="term" value="P:chromosome segregation"/>
    <property type="evidence" value="ECO:0007669"/>
    <property type="project" value="TreeGrafter"/>
</dbReference>
<feature type="compositionally biased region" description="Polar residues" evidence="8">
    <location>
        <begin position="234"/>
        <end position="244"/>
    </location>
</feature>
<dbReference type="InParanoid" id="A0A4Q1BCH5"/>
<feature type="compositionally biased region" description="Low complexity" evidence="8">
    <location>
        <begin position="493"/>
        <end position="508"/>
    </location>
</feature>
<evidence type="ECO:0000313" key="11">
    <source>
        <dbReference type="Proteomes" id="UP000289152"/>
    </source>
</evidence>
<comment type="subcellular location">
    <subcellularLocation>
        <location evidence="1">Cytoplasm</location>
        <location evidence="1">Cytoskeleton</location>
    </subcellularLocation>
</comment>
<evidence type="ECO:0000256" key="5">
    <source>
        <dbReference type="ARBA" id="ARBA00023054"/>
    </source>
</evidence>
<feature type="compositionally biased region" description="Low complexity" evidence="8">
    <location>
        <begin position="610"/>
        <end position="647"/>
    </location>
</feature>
<feature type="domain" description="NUDE" evidence="9">
    <location>
        <begin position="170"/>
        <end position="315"/>
    </location>
</feature>
<dbReference type="Proteomes" id="UP000289152">
    <property type="component" value="Unassembled WGS sequence"/>
</dbReference>
<dbReference type="AlphaFoldDB" id="A0A4Q1BCH5"/>
<sequence>MVDTLEPGGLLGPTGKNGDMNGHIVHKMPSSASIGMEDDEDQRFDSPEDEIAYYRDKYRQAVDGLIETRAELDEFQASSKELEDELERELAATEKHQAELKEKINRLEAEKEEWKTKLITLQKQHSSTTAAMQREMDNLRSERDKTLVALRDLEMGNDELERNERVAVSSLLDLESKYNRAIEEKTLLEQEVVQRQELEDDVQRLKDELRGSDANNEISILRDQISRAVPTPPSSIGMSMSPVQEASRELSPIEPPLPPDKDPIPLPDRQSAPTPTRIPRSNTSSSIPTLSPATKRYSGLVHSPTISTLSRSINTRNLVNAAASPAVQRTRSILAPSPAKTVNPNQVAKSKGFKLLHDLQARLKATDDKLGTRVPKSRNVSAPMPLGISKRSVSTSTSNQNQNQNQPQSQSQIISHSRTESQYGRVSHARVAALQDTTLTPMQGDKSGNTLLSPNGWVMIEDGEDTPTNNIQANLAFMQEPTSPLEMNFRAVSSASNSSNRSLPSRPAIPSPLATLIRSTSRNVPSSISNSNSTSTSNYASPTISSSIHQTQQSHTNQRANPNLARSSRLSYVENDRPTSPPMNKSRPMSPSMLPQPRNNFRAPSPSIMSTLSSLPSQPISLSRSSSRTDTNTRPSSRIGTRPPSRSSDIRDVRIDRRAQSALGKGPPPTSTTHPDSRPLGMSVSTSAPSGMKRSARRSSVGVGELLPASGIPLPKTSPGRPVSVPLFQGVPPPVPRIPSVHLREKRTTVLGLPIDRRAPRKSGYE</sequence>
<evidence type="ECO:0000256" key="4">
    <source>
        <dbReference type="ARBA" id="ARBA00022701"/>
    </source>
</evidence>
<evidence type="ECO:0000256" key="7">
    <source>
        <dbReference type="SAM" id="Coils"/>
    </source>
</evidence>
<comment type="caution">
    <text evidence="10">The sequence shown here is derived from an EMBL/GenBank/DDBJ whole genome shotgun (WGS) entry which is preliminary data.</text>
</comment>
<reference evidence="10 11" key="1">
    <citation type="submission" date="2016-06" db="EMBL/GenBank/DDBJ databases">
        <title>Evolution of pathogenesis and genome organization in the Tremellales.</title>
        <authorList>
            <person name="Cuomo C."/>
            <person name="Litvintseva A."/>
            <person name="Heitman J."/>
            <person name="Chen Y."/>
            <person name="Sun S."/>
            <person name="Springer D."/>
            <person name="Dromer F."/>
            <person name="Young S."/>
            <person name="Zeng Q."/>
            <person name="Chapman S."/>
            <person name="Gujja S."/>
            <person name="Saif S."/>
            <person name="Birren B."/>
        </authorList>
    </citation>
    <scope>NUCLEOTIDE SEQUENCE [LARGE SCALE GENOMIC DNA]</scope>
    <source>
        <strain evidence="10 11">ATCC 28783</strain>
    </source>
</reference>
<organism evidence="10 11">
    <name type="scientific">Tremella mesenterica</name>
    <name type="common">Jelly fungus</name>
    <dbReference type="NCBI Taxonomy" id="5217"/>
    <lineage>
        <taxon>Eukaryota</taxon>
        <taxon>Fungi</taxon>
        <taxon>Dikarya</taxon>
        <taxon>Basidiomycota</taxon>
        <taxon>Agaricomycotina</taxon>
        <taxon>Tremellomycetes</taxon>
        <taxon>Tremellales</taxon>
        <taxon>Tremellaceae</taxon>
        <taxon>Tremella</taxon>
    </lineage>
</organism>
<keyword evidence="11" id="KW-1185">Reference proteome</keyword>
<dbReference type="GO" id="GO:0000132">
    <property type="term" value="P:establishment of mitotic spindle orientation"/>
    <property type="evidence" value="ECO:0007669"/>
    <property type="project" value="TreeGrafter"/>
</dbReference>
<dbReference type="GO" id="GO:0000776">
    <property type="term" value="C:kinetochore"/>
    <property type="evidence" value="ECO:0007669"/>
    <property type="project" value="TreeGrafter"/>
</dbReference>
<gene>
    <name evidence="10" type="ORF">M231_06197</name>
</gene>
<feature type="region of interest" description="Disordered" evidence="8">
    <location>
        <begin position="367"/>
        <end position="426"/>
    </location>
</feature>
<feature type="compositionally biased region" description="Polar residues" evidence="8">
    <location>
        <begin position="557"/>
        <end position="570"/>
    </location>
</feature>
<dbReference type="GO" id="GO:0047496">
    <property type="term" value="P:vesicle transport along microtubule"/>
    <property type="evidence" value="ECO:0007669"/>
    <property type="project" value="TreeGrafter"/>
</dbReference>
<dbReference type="GO" id="GO:0007020">
    <property type="term" value="P:microtubule nucleation"/>
    <property type="evidence" value="ECO:0007669"/>
    <property type="project" value="TreeGrafter"/>
</dbReference>
<feature type="region of interest" description="Disordered" evidence="8">
    <location>
        <begin position="491"/>
        <end position="702"/>
    </location>
</feature>
<feature type="coiled-coil region" evidence="7">
    <location>
        <begin position="65"/>
        <end position="124"/>
    </location>
</feature>
<evidence type="ECO:0000256" key="8">
    <source>
        <dbReference type="SAM" id="MobiDB-lite"/>
    </source>
</evidence>
<evidence type="ECO:0000256" key="6">
    <source>
        <dbReference type="ARBA" id="ARBA00023212"/>
    </source>
</evidence>
<keyword evidence="3" id="KW-0963">Cytoplasm</keyword>
<dbReference type="PANTHER" id="PTHR10921">
    <property type="entry name" value="NUCLEAR DISTRIBUTION PROTEIN NUDE HOMOLOG 1"/>
    <property type="match status" value="1"/>
</dbReference>
<dbReference type="Pfam" id="PF04880">
    <property type="entry name" value="NUDE_C"/>
    <property type="match status" value="1"/>
</dbReference>
<proteinExistence type="inferred from homology"/>
<dbReference type="OrthoDB" id="5877028at2759"/>
<feature type="compositionally biased region" description="Polar residues" evidence="8">
    <location>
        <begin position="271"/>
        <end position="292"/>
    </location>
</feature>
<keyword evidence="4" id="KW-0493">Microtubule</keyword>
<dbReference type="STRING" id="5217.A0A4Q1BCH5"/>
<dbReference type="VEuPathDB" id="FungiDB:TREMEDRAFT_25219"/>
<comment type="similarity">
    <text evidence="2">Belongs to the nudE family.</text>
</comment>
<dbReference type="PANTHER" id="PTHR10921:SF1">
    <property type="entry name" value="NUCLEAR DISTRIBUTION PROTEIN NUDE HOMOLOG"/>
    <property type="match status" value="1"/>
</dbReference>
<dbReference type="InterPro" id="IPR033494">
    <property type="entry name" value="NUDE"/>
</dbReference>
<keyword evidence="5 7" id="KW-0175">Coiled coil</keyword>
<accession>A0A4Q1BCH5</accession>
<feature type="region of interest" description="Disordered" evidence="8">
    <location>
        <begin position="1"/>
        <end position="26"/>
    </location>
</feature>
<feature type="compositionally biased region" description="Low complexity" evidence="8">
    <location>
        <begin position="392"/>
        <end position="415"/>
    </location>
</feature>
<protein>
    <recommendedName>
        <fullName evidence="9">NUDE domain-containing protein</fullName>
    </recommendedName>
</protein>
<evidence type="ECO:0000256" key="2">
    <source>
        <dbReference type="ARBA" id="ARBA00007429"/>
    </source>
</evidence>
<feature type="region of interest" description="Disordered" evidence="8">
    <location>
        <begin position="221"/>
        <end position="298"/>
    </location>
</feature>